<organism evidence="1 2">
    <name type="scientific">Acetobacter aceti NBRC 14818</name>
    <dbReference type="NCBI Taxonomy" id="887700"/>
    <lineage>
        <taxon>Bacteria</taxon>
        <taxon>Pseudomonadati</taxon>
        <taxon>Pseudomonadota</taxon>
        <taxon>Alphaproteobacteria</taxon>
        <taxon>Acetobacterales</taxon>
        <taxon>Acetobacteraceae</taxon>
        <taxon>Acetobacter</taxon>
        <taxon>Acetobacter subgen. Acetobacter</taxon>
    </lineage>
</organism>
<gene>
    <name evidence="1" type="ORF">EMQ_2090</name>
</gene>
<proteinExistence type="predicted"/>
<dbReference type="Proteomes" id="UP000516424">
    <property type="component" value="Chromosome"/>
</dbReference>
<sequence length="70" mass="7981">MKKSAVQKRGAMNDAMTMREHIGMIVDLVKMIQAHPLQDQSRHREATFWLLDEIEAGAEIMRLQVEGAFA</sequence>
<dbReference type="EMBL" id="AP023410">
    <property type="protein sequence ID" value="BCK76484.1"/>
    <property type="molecule type" value="Genomic_DNA"/>
</dbReference>
<keyword evidence="2" id="KW-1185">Reference proteome</keyword>
<dbReference type="AlphaFoldDB" id="A0AB33IG19"/>
<accession>A0AB33IG19</accession>
<reference evidence="1 2" key="1">
    <citation type="journal article" date="2011" name="Microbiology">
        <title>Transcriptome response to different carbon sources in Acetobacter aceti.</title>
        <authorList>
            <person name="Sakurai K."/>
            <person name="Arai H."/>
            <person name="Ishii M."/>
            <person name="Igarashi Y."/>
        </authorList>
    </citation>
    <scope>NUCLEOTIDE SEQUENCE [LARGE SCALE GENOMIC DNA]</scope>
    <source>
        <strain evidence="1 2">NBRC 14818</strain>
    </source>
</reference>
<evidence type="ECO:0000313" key="2">
    <source>
        <dbReference type="Proteomes" id="UP000516424"/>
    </source>
</evidence>
<protein>
    <submittedName>
        <fullName evidence="1">Uncharacterized protein</fullName>
    </submittedName>
</protein>
<dbReference type="RefSeq" id="WP_010668981.1">
    <property type="nucleotide sequence ID" value="NZ_AP023410.1"/>
</dbReference>
<evidence type="ECO:0000313" key="1">
    <source>
        <dbReference type="EMBL" id="BCK76484.1"/>
    </source>
</evidence>
<name>A0AB33IG19_ACEAC</name>